<reference evidence="2 3" key="1">
    <citation type="submission" date="2014-04" db="EMBL/GenBank/DDBJ databases">
        <authorList>
            <consortium name="DOE Joint Genome Institute"/>
            <person name="Kuo A."/>
            <person name="Tarkka M."/>
            <person name="Buscot F."/>
            <person name="Kohler A."/>
            <person name="Nagy L.G."/>
            <person name="Floudas D."/>
            <person name="Copeland A."/>
            <person name="Barry K.W."/>
            <person name="Cichocki N."/>
            <person name="Veneault-Fourrey C."/>
            <person name="LaButti K."/>
            <person name="Lindquist E.A."/>
            <person name="Lipzen A."/>
            <person name="Lundell T."/>
            <person name="Morin E."/>
            <person name="Murat C."/>
            <person name="Sun H."/>
            <person name="Tunlid A."/>
            <person name="Henrissat B."/>
            <person name="Grigoriev I.V."/>
            <person name="Hibbett D.S."/>
            <person name="Martin F."/>
            <person name="Nordberg H.P."/>
            <person name="Cantor M.N."/>
            <person name="Hua S.X."/>
        </authorList>
    </citation>
    <scope>NUCLEOTIDE SEQUENCE [LARGE SCALE GENOMIC DNA]</scope>
    <source>
        <strain evidence="2 3">F 1598</strain>
    </source>
</reference>
<evidence type="ECO:0000313" key="2">
    <source>
        <dbReference type="EMBL" id="KIM91014.1"/>
    </source>
</evidence>
<feature type="compositionally biased region" description="Polar residues" evidence="1">
    <location>
        <begin position="357"/>
        <end position="371"/>
    </location>
</feature>
<gene>
    <name evidence="2" type="ORF">PILCRDRAFT_160183</name>
</gene>
<feature type="compositionally biased region" description="Basic and acidic residues" evidence="1">
    <location>
        <begin position="227"/>
        <end position="240"/>
    </location>
</feature>
<dbReference type="InParanoid" id="A0A0C3GH84"/>
<organism evidence="2 3">
    <name type="scientific">Piloderma croceum (strain F 1598)</name>
    <dbReference type="NCBI Taxonomy" id="765440"/>
    <lineage>
        <taxon>Eukaryota</taxon>
        <taxon>Fungi</taxon>
        <taxon>Dikarya</taxon>
        <taxon>Basidiomycota</taxon>
        <taxon>Agaricomycotina</taxon>
        <taxon>Agaricomycetes</taxon>
        <taxon>Agaricomycetidae</taxon>
        <taxon>Atheliales</taxon>
        <taxon>Atheliaceae</taxon>
        <taxon>Piloderma</taxon>
    </lineage>
</organism>
<dbReference type="EMBL" id="KN832972">
    <property type="protein sequence ID" value="KIM91014.1"/>
    <property type="molecule type" value="Genomic_DNA"/>
</dbReference>
<dbReference type="HOGENOM" id="CLU_669230_0_0_1"/>
<dbReference type="AlphaFoldDB" id="A0A0C3GH84"/>
<keyword evidence="3" id="KW-1185">Reference proteome</keyword>
<evidence type="ECO:0000256" key="1">
    <source>
        <dbReference type="SAM" id="MobiDB-lite"/>
    </source>
</evidence>
<dbReference type="Proteomes" id="UP000054166">
    <property type="component" value="Unassembled WGS sequence"/>
</dbReference>
<reference evidence="3" key="2">
    <citation type="submission" date="2015-01" db="EMBL/GenBank/DDBJ databases">
        <title>Evolutionary Origins and Diversification of the Mycorrhizal Mutualists.</title>
        <authorList>
            <consortium name="DOE Joint Genome Institute"/>
            <consortium name="Mycorrhizal Genomics Consortium"/>
            <person name="Kohler A."/>
            <person name="Kuo A."/>
            <person name="Nagy L.G."/>
            <person name="Floudas D."/>
            <person name="Copeland A."/>
            <person name="Barry K.W."/>
            <person name="Cichocki N."/>
            <person name="Veneault-Fourrey C."/>
            <person name="LaButti K."/>
            <person name="Lindquist E.A."/>
            <person name="Lipzen A."/>
            <person name="Lundell T."/>
            <person name="Morin E."/>
            <person name="Murat C."/>
            <person name="Riley R."/>
            <person name="Ohm R."/>
            <person name="Sun H."/>
            <person name="Tunlid A."/>
            <person name="Henrissat B."/>
            <person name="Grigoriev I.V."/>
            <person name="Hibbett D.S."/>
            <person name="Martin F."/>
        </authorList>
    </citation>
    <scope>NUCLEOTIDE SEQUENCE [LARGE SCALE GENOMIC DNA]</scope>
    <source>
        <strain evidence="3">F 1598</strain>
    </source>
</reference>
<evidence type="ECO:0000313" key="3">
    <source>
        <dbReference type="Proteomes" id="UP000054166"/>
    </source>
</evidence>
<accession>A0A0C3GH84</accession>
<name>A0A0C3GH84_PILCF</name>
<feature type="region of interest" description="Disordered" evidence="1">
    <location>
        <begin position="283"/>
        <end position="385"/>
    </location>
</feature>
<dbReference type="OrthoDB" id="1897642at2759"/>
<protein>
    <submittedName>
        <fullName evidence="2">Uncharacterized protein</fullName>
    </submittedName>
</protein>
<sequence>MMGDENLPLSGPNFESGRNVFEAIIISDSEDDQGAVSAPSESSRGADWELSSRDGYLAQNSTFSSATSLSCGSSVDLCMLKPELIASGSPGKRSFVHVSDSITNPSSNVDVIPLEEAQAPSGSGPTQQKTPTYIDVDSYSDVNYDSFVDSGQHDAPPLGRHSKPQANEEQFNPTAIRNSSSFTSPEVENISPPSASTRQGVPSLNNGPPGLLETIFASDFEEASSEAESRHETSSDDDRPFALAKAIATPLRELMRRPARSLYFNRSDSDASDSLADQNITFNLFSTGRRRSENDAPTSITGRRIRRQHSESSDGDDDKEPSPSPSDRSKEPVRPLSNMRLAVRSSNHEAHNRPLVASSSTDRTKASSTSLPKAPNGKARRVLVPETPSLPLVTISMRADANFLDRNKEHW</sequence>
<feature type="region of interest" description="Disordered" evidence="1">
    <location>
        <begin position="117"/>
        <end position="136"/>
    </location>
</feature>
<feature type="region of interest" description="Disordered" evidence="1">
    <location>
        <begin position="144"/>
        <end position="244"/>
    </location>
</feature>
<proteinExistence type="predicted"/>
<feature type="compositionally biased region" description="Polar residues" evidence="1">
    <location>
        <begin position="120"/>
        <end position="131"/>
    </location>
</feature>
<feature type="compositionally biased region" description="Polar residues" evidence="1">
    <location>
        <begin position="164"/>
        <end position="206"/>
    </location>
</feature>